<keyword evidence="2" id="KW-1185">Reference proteome</keyword>
<name>A0ABU3A3Q7_9GAMM</name>
<evidence type="ECO:0000313" key="1">
    <source>
        <dbReference type="EMBL" id="MDT0604589.1"/>
    </source>
</evidence>
<organism evidence="1 2">
    <name type="scientific">Thalassotalea castellviae</name>
    <dbReference type="NCBI Taxonomy" id="3075612"/>
    <lineage>
        <taxon>Bacteria</taxon>
        <taxon>Pseudomonadati</taxon>
        <taxon>Pseudomonadota</taxon>
        <taxon>Gammaproteobacteria</taxon>
        <taxon>Alteromonadales</taxon>
        <taxon>Colwelliaceae</taxon>
        <taxon>Thalassotalea</taxon>
    </lineage>
</organism>
<sequence>METQLPISIKVNSLLTEKFTTLNSIANRLESQLNFQTMTAGWYGDEENILSLYFSIETAESFREISSNYPAIKDELADDVLYATEQNNQFQTCFVAITEIEHHLLDEHPKLMAGLLEKKLYKVLNMIAKKLKFNEL</sequence>
<gene>
    <name evidence="1" type="ORF">RM573_13345</name>
</gene>
<proteinExistence type="predicted"/>
<accession>A0ABU3A3Q7</accession>
<evidence type="ECO:0000313" key="2">
    <source>
        <dbReference type="Proteomes" id="UP001266357"/>
    </source>
</evidence>
<comment type="caution">
    <text evidence="1">The sequence shown here is derived from an EMBL/GenBank/DDBJ whole genome shotgun (WGS) entry which is preliminary data.</text>
</comment>
<dbReference type="EMBL" id="JAVRIF010000007">
    <property type="protein sequence ID" value="MDT0604589.1"/>
    <property type="molecule type" value="Genomic_DNA"/>
</dbReference>
<dbReference type="Proteomes" id="UP001266357">
    <property type="component" value="Unassembled WGS sequence"/>
</dbReference>
<dbReference type="RefSeq" id="WP_311582943.1">
    <property type="nucleotide sequence ID" value="NZ_JAVRIF010000007.1"/>
</dbReference>
<protein>
    <submittedName>
        <fullName evidence="1">Uncharacterized protein</fullName>
    </submittedName>
</protein>
<reference evidence="1 2" key="1">
    <citation type="submission" date="2023-09" db="EMBL/GenBank/DDBJ databases">
        <authorList>
            <person name="Rey-Velasco X."/>
        </authorList>
    </citation>
    <scope>NUCLEOTIDE SEQUENCE [LARGE SCALE GENOMIC DNA]</scope>
    <source>
        <strain evidence="1 2">W431</strain>
    </source>
</reference>